<comment type="caution">
    <text evidence="1">The sequence shown here is derived from an EMBL/GenBank/DDBJ whole genome shotgun (WGS) entry which is preliminary data.</text>
</comment>
<gene>
    <name evidence="1" type="ORF">CNS88_08855</name>
</gene>
<dbReference type="SUPFAM" id="SSF53335">
    <property type="entry name" value="S-adenosyl-L-methionine-dependent methyltransferases"/>
    <property type="match status" value="1"/>
</dbReference>
<accession>A0A5T1AAL6</accession>
<dbReference type="EMBL" id="AACIES010000023">
    <property type="protein sequence ID" value="EAK6706380.1"/>
    <property type="molecule type" value="Genomic_DNA"/>
</dbReference>
<reference evidence="1" key="1">
    <citation type="submission" date="2018-06" db="EMBL/GenBank/DDBJ databases">
        <authorList>
            <consortium name="NARMS: The National Antimicrobial Resistance Monitoring System"/>
        </authorList>
    </citation>
    <scope>NUCLEOTIDE SEQUENCE</scope>
    <source>
        <strain evidence="1">CVM N16C099</strain>
    </source>
</reference>
<keyword evidence="1" id="KW-0489">Methyltransferase</keyword>
<dbReference type="Gene3D" id="3.40.50.150">
    <property type="entry name" value="Vaccinia Virus protein VP39"/>
    <property type="match status" value="1"/>
</dbReference>
<organism evidence="1">
    <name type="scientific">Campylobacter jejuni</name>
    <dbReference type="NCBI Taxonomy" id="197"/>
    <lineage>
        <taxon>Bacteria</taxon>
        <taxon>Pseudomonadati</taxon>
        <taxon>Campylobacterota</taxon>
        <taxon>Epsilonproteobacteria</taxon>
        <taxon>Campylobacterales</taxon>
        <taxon>Campylobacteraceae</taxon>
        <taxon>Campylobacter</taxon>
    </lineage>
</organism>
<keyword evidence="1" id="KW-0808">Transferase</keyword>
<dbReference type="InterPro" id="IPR029063">
    <property type="entry name" value="SAM-dependent_MTases_sf"/>
</dbReference>
<dbReference type="GO" id="GO:0032259">
    <property type="term" value="P:methylation"/>
    <property type="evidence" value="ECO:0007669"/>
    <property type="project" value="UniProtKB-KW"/>
</dbReference>
<dbReference type="AlphaFoldDB" id="A0A5T1AAL6"/>
<sequence>MNSIKYISRKKCVISNTELEFLSKDTFPLFCGCVETDLKDDLICEQEWAISKYGVIQLKNLIPLELLYKNGHNSGTIGELWEEHHKKFADFIVENNPKSILEIGGGHGKLSQNCLNLLDLNWTIVEPNSKNKYENVDYIDGFFCKEIFNNKKFDTIVHSHTFEHIYDPCKFLEEISFILANGDKMIFSLPNMQKWLRNKFPNCFNFEHTILLSECVLEFLLHKYKFKILDKKYFKEHSIFDCICKDESINNEKATLKNQYEENKKLFLDMKEYYREKIVELNKVLENTTKKVYLFGAHLFSQYLVFKGLKTNKIVNILDNDLNKQGKRLYGTSFMVECPKNLKHNDNCLVILNAGIYNDEIEKDIIRNINSNVEIIKC</sequence>
<dbReference type="GO" id="GO:0008168">
    <property type="term" value="F:methyltransferase activity"/>
    <property type="evidence" value="ECO:0007669"/>
    <property type="project" value="UniProtKB-KW"/>
</dbReference>
<dbReference type="Gene3D" id="3.40.50.720">
    <property type="entry name" value="NAD(P)-binding Rossmann-like Domain"/>
    <property type="match status" value="1"/>
</dbReference>
<proteinExistence type="predicted"/>
<protein>
    <submittedName>
        <fullName evidence="1">Class I SAM-dependent methyltransferase</fullName>
    </submittedName>
</protein>
<name>A0A5T1AAL6_CAMJU</name>
<dbReference type="Pfam" id="PF13489">
    <property type="entry name" value="Methyltransf_23"/>
    <property type="match status" value="1"/>
</dbReference>
<evidence type="ECO:0000313" key="1">
    <source>
        <dbReference type="EMBL" id="EAK6706380.1"/>
    </source>
</evidence>